<dbReference type="EMBL" id="BRXZ01003470">
    <property type="protein sequence ID" value="GMH55407.1"/>
    <property type="molecule type" value="Genomic_DNA"/>
</dbReference>
<feature type="non-terminal residue" evidence="1">
    <location>
        <position position="57"/>
    </location>
</feature>
<dbReference type="AlphaFoldDB" id="A0A9W6ZJA4"/>
<name>A0A9W6ZJA4_9STRA</name>
<reference evidence="1" key="1">
    <citation type="submission" date="2022-07" db="EMBL/GenBank/DDBJ databases">
        <title>Genome analysis of Parmales, a sister group of diatoms, reveals the evolutionary specialization of diatoms from phago-mixotrophs to photoautotrophs.</title>
        <authorList>
            <person name="Ban H."/>
            <person name="Sato S."/>
            <person name="Yoshikawa S."/>
            <person name="Kazumasa Y."/>
            <person name="Nakamura Y."/>
            <person name="Ichinomiya M."/>
            <person name="Saitoh K."/>
            <person name="Sato N."/>
            <person name="Blanc-Mathieu R."/>
            <person name="Endo H."/>
            <person name="Kuwata A."/>
            <person name="Ogata H."/>
        </authorList>
    </citation>
    <scope>NUCLEOTIDE SEQUENCE</scope>
</reference>
<evidence type="ECO:0000313" key="1">
    <source>
        <dbReference type="EMBL" id="GMH55407.1"/>
    </source>
</evidence>
<organism evidence="1 2">
    <name type="scientific">Triparma retinervis</name>
    <dbReference type="NCBI Taxonomy" id="2557542"/>
    <lineage>
        <taxon>Eukaryota</taxon>
        <taxon>Sar</taxon>
        <taxon>Stramenopiles</taxon>
        <taxon>Ochrophyta</taxon>
        <taxon>Bolidophyceae</taxon>
        <taxon>Parmales</taxon>
        <taxon>Triparmaceae</taxon>
        <taxon>Triparma</taxon>
    </lineage>
</organism>
<comment type="caution">
    <text evidence="1">The sequence shown here is derived from an EMBL/GenBank/DDBJ whole genome shotgun (WGS) entry which is preliminary data.</text>
</comment>
<evidence type="ECO:0000313" key="2">
    <source>
        <dbReference type="Proteomes" id="UP001165082"/>
    </source>
</evidence>
<proteinExistence type="predicted"/>
<gene>
    <name evidence="1" type="ORF">TrRE_jg1807</name>
</gene>
<protein>
    <submittedName>
        <fullName evidence="1">Uncharacterized protein</fullName>
    </submittedName>
</protein>
<accession>A0A9W6ZJA4</accession>
<sequence>MRLQKDLLNLRSNRPSQAVKRTLLKQKLMECRLGYKMGMKGYAEIMSEGGKGEVDKK</sequence>
<keyword evidence="2" id="KW-1185">Reference proteome</keyword>
<dbReference type="Proteomes" id="UP001165082">
    <property type="component" value="Unassembled WGS sequence"/>
</dbReference>